<gene>
    <name evidence="8" type="ORF">TRICI_005256</name>
</gene>
<evidence type="ECO:0000256" key="2">
    <source>
        <dbReference type="ARBA" id="ARBA00022448"/>
    </source>
</evidence>
<evidence type="ECO:0000256" key="7">
    <source>
        <dbReference type="SAM" id="Phobius"/>
    </source>
</evidence>
<keyword evidence="3 7" id="KW-0812">Transmembrane</keyword>
<feature type="transmembrane region" description="Helical" evidence="7">
    <location>
        <begin position="420"/>
        <end position="445"/>
    </location>
</feature>
<feature type="transmembrane region" description="Helical" evidence="7">
    <location>
        <begin position="178"/>
        <end position="200"/>
    </location>
</feature>
<dbReference type="OrthoDB" id="2417308at2759"/>
<feature type="region of interest" description="Disordered" evidence="6">
    <location>
        <begin position="504"/>
        <end position="526"/>
    </location>
</feature>
<keyword evidence="4 7" id="KW-1133">Transmembrane helix</keyword>
<accession>A0A642UUJ5</accession>
<evidence type="ECO:0000256" key="1">
    <source>
        <dbReference type="ARBA" id="ARBA00004141"/>
    </source>
</evidence>
<feature type="transmembrane region" description="Helical" evidence="7">
    <location>
        <begin position="253"/>
        <end position="280"/>
    </location>
</feature>
<comment type="subcellular location">
    <subcellularLocation>
        <location evidence="1">Membrane</location>
        <topology evidence="1">Multi-pass membrane protein</topology>
    </subcellularLocation>
</comment>
<feature type="transmembrane region" description="Helical" evidence="7">
    <location>
        <begin position="457"/>
        <end position="477"/>
    </location>
</feature>
<feature type="transmembrane region" description="Helical" evidence="7">
    <location>
        <begin position="21"/>
        <end position="41"/>
    </location>
</feature>
<proteinExistence type="predicted"/>
<reference evidence="8" key="1">
    <citation type="journal article" date="2019" name="G3 (Bethesda)">
        <title>Genome Assemblies of Two Rare Opportunistic Yeast Pathogens: Diutina rugosa (syn. Candida rugosa) and Trichomonascus ciferrii (syn. Candida ciferrii).</title>
        <authorList>
            <person name="Mixao V."/>
            <person name="Saus E."/>
            <person name="Hansen A.P."/>
            <person name="Lass-Florl C."/>
            <person name="Gabaldon T."/>
        </authorList>
    </citation>
    <scope>NUCLEOTIDE SEQUENCE</scope>
    <source>
        <strain evidence="8">CBS 4856</strain>
    </source>
</reference>
<keyword evidence="2" id="KW-0813">Transport</keyword>
<feature type="transmembrane region" description="Helical" evidence="7">
    <location>
        <begin position="53"/>
        <end position="75"/>
    </location>
</feature>
<protein>
    <recommendedName>
        <fullName evidence="10">Amino acid permease/ SLC12A domain-containing protein</fullName>
    </recommendedName>
</protein>
<dbReference type="EMBL" id="SWFS01000410">
    <property type="protein sequence ID" value="KAA8905691.1"/>
    <property type="molecule type" value="Genomic_DNA"/>
</dbReference>
<dbReference type="InterPro" id="IPR002293">
    <property type="entry name" value="AA/rel_permease1"/>
</dbReference>
<feature type="transmembrane region" description="Helical" evidence="7">
    <location>
        <begin position="385"/>
        <end position="408"/>
    </location>
</feature>
<comment type="caution">
    <text evidence="8">The sequence shown here is derived from an EMBL/GenBank/DDBJ whole genome shotgun (WGS) entry which is preliminary data.</text>
</comment>
<evidence type="ECO:0000313" key="9">
    <source>
        <dbReference type="Proteomes" id="UP000761534"/>
    </source>
</evidence>
<feature type="transmembrane region" description="Helical" evidence="7">
    <location>
        <begin position="147"/>
        <end position="166"/>
    </location>
</feature>
<evidence type="ECO:0008006" key="10">
    <source>
        <dbReference type="Google" id="ProtNLM"/>
    </source>
</evidence>
<evidence type="ECO:0000256" key="6">
    <source>
        <dbReference type="SAM" id="MobiDB-lite"/>
    </source>
</evidence>
<dbReference type="PANTHER" id="PTHR45649">
    <property type="entry name" value="AMINO-ACID PERMEASE BAT1"/>
    <property type="match status" value="1"/>
</dbReference>
<keyword evidence="9" id="KW-1185">Reference proteome</keyword>
<dbReference type="PIRSF" id="PIRSF006060">
    <property type="entry name" value="AA_transporter"/>
    <property type="match status" value="1"/>
</dbReference>
<dbReference type="GO" id="GO:0015101">
    <property type="term" value="F:organic cation transmembrane transporter activity"/>
    <property type="evidence" value="ECO:0007669"/>
    <property type="project" value="UniProtKB-ARBA"/>
</dbReference>
<evidence type="ECO:0000256" key="3">
    <source>
        <dbReference type="ARBA" id="ARBA00022692"/>
    </source>
</evidence>
<dbReference type="PANTHER" id="PTHR45649:SF7">
    <property type="entry name" value="CHOLINE TRANSPORT PROTEIN"/>
    <property type="match status" value="1"/>
</dbReference>
<dbReference type="AlphaFoldDB" id="A0A642UUJ5"/>
<dbReference type="GO" id="GO:0016020">
    <property type="term" value="C:membrane"/>
    <property type="evidence" value="ECO:0007669"/>
    <property type="project" value="UniProtKB-SubCell"/>
</dbReference>
<dbReference type="Gene3D" id="1.20.1740.10">
    <property type="entry name" value="Amino acid/polyamine transporter I"/>
    <property type="match status" value="1"/>
</dbReference>
<dbReference type="VEuPathDB" id="FungiDB:TRICI_005256"/>
<sequence>MGKDDDLKLAEMGYKPELQRNFSLFSILGVGFGLTNSWFGISASLINGISSGGPLLIVYGIIIIAFMATCIAITLSEMSSAMPNSGGQYYWTTVLAPKKHAPFLSYLCGAFAWAGAIFTSVSMAMTIAQHVVGMYTLNTEGFVWTKWQVFVAYELINIVVFLFNCYAKWLPRLSQMALYTSIFSFVVIMITVLVCSRGNYQTPDFVFTQFHNNTGWASSGIAFIVGLINPNWCFSCLDCATHMAEEVPEPERVIPIAIMTTVAMGFCTSFPFVIAMFFCIRNLDDIYASNTGVPILDIFYQALQHRAGALCLETLIVLTAFGCTIASHTWQARLAWSFARDNGFPCSNWLSKVNHRLGVPINAHFMSCVVVGILGVLYLATDTAYNAMCTGCIIFLLLSYIVPTICLLAKKRNIKTGPFWLGPLGAFANVVVIAWTIFAVVFFSFPSVMPVTAGNMNYVSVVVAIYMIYCLIFWSSWGRKHFMKSNPEHVTNIEGSDILSPSQSHANNDVIHGTSISDDEGIAKKA</sequence>
<dbReference type="Proteomes" id="UP000761534">
    <property type="component" value="Unassembled WGS sequence"/>
</dbReference>
<evidence type="ECO:0000256" key="4">
    <source>
        <dbReference type="ARBA" id="ARBA00022989"/>
    </source>
</evidence>
<keyword evidence="5 7" id="KW-0472">Membrane</keyword>
<organism evidence="8 9">
    <name type="scientific">Trichomonascus ciferrii</name>
    <dbReference type="NCBI Taxonomy" id="44093"/>
    <lineage>
        <taxon>Eukaryota</taxon>
        <taxon>Fungi</taxon>
        <taxon>Dikarya</taxon>
        <taxon>Ascomycota</taxon>
        <taxon>Saccharomycotina</taxon>
        <taxon>Dipodascomycetes</taxon>
        <taxon>Dipodascales</taxon>
        <taxon>Trichomonascaceae</taxon>
        <taxon>Trichomonascus</taxon>
        <taxon>Trichomonascus ciferrii complex</taxon>
    </lineage>
</organism>
<dbReference type="Pfam" id="PF13520">
    <property type="entry name" value="AA_permease_2"/>
    <property type="match status" value="1"/>
</dbReference>
<name>A0A642UUJ5_9ASCO</name>
<evidence type="ECO:0000313" key="8">
    <source>
        <dbReference type="EMBL" id="KAA8905691.1"/>
    </source>
</evidence>
<evidence type="ECO:0000256" key="5">
    <source>
        <dbReference type="ARBA" id="ARBA00023136"/>
    </source>
</evidence>
<feature type="transmembrane region" description="Helical" evidence="7">
    <location>
        <begin position="103"/>
        <end position="127"/>
    </location>
</feature>
<dbReference type="FunFam" id="1.20.1740.10:FF:000046">
    <property type="entry name" value="Amino-acid permease, putative"/>
    <property type="match status" value="1"/>
</dbReference>
<feature type="transmembrane region" description="Helical" evidence="7">
    <location>
        <begin position="357"/>
        <end position="379"/>
    </location>
</feature>